<keyword evidence="3" id="KW-0678">Repressor</keyword>
<feature type="modified residue" description="4-aspartylphosphate" evidence="4">
    <location>
        <position position="184"/>
    </location>
</feature>
<keyword evidence="6" id="KW-0238">DNA-binding</keyword>
<evidence type="ECO:0000256" key="1">
    <source>
        <dbReference type="ARBA" id="ARBA00022553"/>
    </source>
</evidence>
<dbReference type="GO" id="GO:0006402">
    <property type="term" value="P:mRNA catabolic process"/>
    <property type="evidence" value="ECO:0007669"/>
    <property type="project" value="InterPro"/>
</dbReference>
<dbReference type="GO" id="GO:0044781">
    <property type="term" value="P:bacterial-type flagellum organization"/>
    <property type="evidence" value="ECO:0007669"/>
    <property type="project" value="UniProtKB-KW"/>
</dbReference>
<keyword evidence="1 4" id="KW-0597">Phosphoprotein</keyword>
<dbReference type="InterPro" id="IPR001789">
    <property type="entry name" value="Sig_transdc_resp-reg_receiver"/>
</dbReference>
<dbReference type="OrthoDB" id="292005at2"/>
<keyword evidence="2" id="KW-0902">Two-component regulatory system</keyword>
<evidence type="ECO:0000256" key="2">
    <source>
        <dbReference type="ARBA" id="ARBA00023012"/>
    </source>
</evidence>
<keyword evidence="3" id="KW-1005">Bacterial flagellum biogenesis</keyword>
<dbReference type="KEGG" id="bgok:Pr1d_08960"/>
<dbReference type="EMBL" id="CP042913">
    <property type="protein sequence ID" value="QEG33632.1"/>
    <property type="molecule type" value="Genomic_DNA"/>
</dbReference>
<reference evidence="6 7" key="1">
    <citation type="submission" date="2019-08" db="EMBL/GenBank/DDBJ databases">
        <title>Deep-cultivation of Planctomycetes and their phenomic and genomic characterization uncovers novel biology.</title>
        <authorList>
            <person name="Wiegand S."/>
            <person name="Jogler M."/>
            <person name="Boedeker C."/>
            <person name="Pinto D."/>
            <person name="Vollmers J."/>
            <person name="Rivas-Marin E."/>
            <person name="Kohn T."/>
            <person name="Peeters S.H."/>
            <person name="Heuer A."/>
            <person name="Rast P."/>
            <person name="Oberbeckmann S."/>
            <person name="Bunk B."/>
            <person name="Jeske O."/>
            <person name="Meyerdierks A."/>
            <person name="Storesund J.E."/>
            <person name="Kallscheuer N."/>
            <person name="Luecker S."/>
            <person name="Lage O.M."/>
            <person name="Pohl T."/>
            <person name="Merkel B.J."/>
            <person name="Hornburger P."/>
            <person name="Mueller R.-W."/>
            <person name="Bruemmer F."/>
            <person name="Labrenz M."/>
            <person name="Spormann A.M."/>
            <person name="Op den Camp H."/>
            <person name="Overmann J."/>
            <person name="Amann R."/>
            <person name="Jetten M.S.M."/>
            <person name="Mascher T."/>
            <person name="Medema M.H."/>
            <person name="Devos D.P."/>
            <person name="Kaster A.-K."/>
            <person name="Ovreas L."/>
            <person name="Rohde M."/>
            <person name="Galperin M.Y."/>
            <person name="Jogler C."/>
        </authorList>
    </citation>
    <scope>NUCLEOTIDE SEQUENCE [LARGE SCALE GENOMIC DNA]</scope>
    <source>
        <strain evidence="6 7">Pr1d</strain>
    </source>
</reference>
<dbReference type="HAMAP" id="MF_00167">
    <property type="entry name" value="CsrA"/>
    <property type="match status" value="1"/>
</dbReference>
<dbReference type="SMART" id="SM00448">
    <property type="entry name" value="REC"/>
    <property type="match status" value="1"/>
</dbReference>
<dbReference type="GO" id="GO:0006109">
    <property type="term" value="P:regulation of carbohydrate metabolic process"/>
    <property type="evidence" value="ECO:0007669"/>
    <property type="project" value="InterPro"/>
</dbReference>
<dbReference type="GO" id="GO:1902208">
    <property type="term" value="P:regulation of bacterial-type flagellum assembly"/>
    <property type="evidence" value="ECO:0007669"/>
    <property type="project" value="UniProtKB-UniRule"/>
</dbReference>
<organism evidence="6 7">
    <name type="scientific">Bythopirellula goksoeyrii</name>
    <dbReference type="NCBI Taxonomy" id="1400387"/>
    <lineage>
        <taxon>Bacteria</taxon>
        <taxon>Pseudomonadati</taxon>
        <taxon>Planctomycetota</taxon>
        <taxon>Planctomycetia</taxon>
        <taxon>Pirellulales</taxon>
        <taxon>Lacipirellulaceae</taxon>
        <taxon>Bythopirellula</taxon>
    </lineage>
</organism>
<dbReference type="PROSITE" id="PS50110">
    <property type="entry name" value="RESPONSE_REGULATORY"/>
    <property type="match status" value="1"/>
</dbReference>
<dbReference type="InterPro" id="IPR011006">
    <property type="entry name" value="CheY-like_superfamily"/>
</dbReference>
<protein>
    <recommendedName>
        <fullName evidence="3">Translational regulator CsrA</fullName>
    </recommendedName>
</protein>
<dbReference type="Pfam" id="PF02599">
    <property type="entry name" value="CsrA"/>
    <property type="match status" value="1"/>
</dbReference>
<evidence type="ECO:0000256" key="4">
    <source>
        <dbReference type="PROSITE-ProRule" id="PRU00169"/>
    </source>
</evidence>
<dbReference type="InterPro" id="IPR050595">
    <property type="entry name" value="Bact_response_regulator"/>
</dbReference>
<evidence type="ECO:0000313" key="7">
    <source>
        <dbReference type="Proteomes" id="UP000323917"/>
    </source>
</evidence>
<keyword evidence="3" id="KW-0694">RNA-binding</keyword>
<dbReference type="Proteomes" id="UP000323917">
    <property type="component" value="Chromosome"/>
</dbReference>
<dbReference type="CDD" id="cd17546">
    <property type="entry name" value="REC_hyHK_CKI1_RcsC-like"/>
    <property type="match status" value="1"/>
</dbReference>
<dbReference type="PANTHER" id="PTHR44591:SF14">
    <property type="entry name" value="PROTEIN PILG"/>
    <property type="match status" value="1"/>
</dbReference>
<keyword evidence="3" id="KW-0963">Cytoplasm</keyword>
<name>A0A5B9Q885_9BACT</name>
<evidence type="ECO:0000259" key="5">
    <source>
        <dbReference type="PROSITE" id="PS50110"/>
    </source>
</evidence>
<dbReference type="Gene3D" id="3.40.50.2300">
    <property type="match status" value="1"/>
</dbReference>
<dbReference type="Pfam" id="PF00072">
    <property type="entry name" value="Response_reg"/>
    <property type="match status" value="1"/>
</dbReference>
<evidence type="ECO:0000313" key="6">
    <source>
        <dbReference type="EMBL" id="QEG33632.1"/>
    </source>
</evidence>
<dbReference type="GO" id="GO:0045947">
    <property type="term" value="P:negative regulation of translational initiation"/>
    <property type="evidence" value="ECO:0007669"/>
    <property type="project" value="UniProtKB-UniRule"/>
</dbReference>
<evidence type="ECO:0000256" key="3">
    <source>
        <dbReference type="HAMAP-Rule" id="MF_00167"/>
    </source>
</evidence>
<dbReference type="Gene3D" id="2.60.40.4380">
    <property type="entry name" value="Translational regulator CsrA"/>
    <property type="match status" value="1"/>
</dbReference>
<dbReference type="GO" id="GO:0000160">
    <property type="term" value="P:phosphorelay signal transduction system"/>
    <property type="evidence" value="ECO:0007669"/>
    <property type="project" value="UniProtKB-KW"/>
</dbReference>
<keyword evidence="7" id="KW-1185">Reference proteome</keyword>
<accession>A0A5B9Q885</accession>
<dbReference type="PANTHER" id="PTHR44591">
    <property type="entry name" value="STRESS RESPONSE REGULATOR PROTEIN 1"/>
    <property type="match status" value="1"/>
</dbReference>
<proteinExistence type="inferred from homology"/>
<comment type="similarity">
    <text evidence="3">Belongs to the CsrA/RsmA family.</text>
</comment>
<gene>
    <name evidence="6" type="primary">mtrA</name>
    <name evidence="3" type="synonym">csrA</name>
    <name evidence="6" type="ORF">Pr1d_08960</name>
</gene>
<dbReference type="AlphaFoldDB" id="A0A5B9Q885"/>
<dbReference type="SUPFAM" id="SSF117130">
    <property type="entry name" value="CsrA-like"/>
    <property type="match status" value="1"/>
</dbReference>
<dbReference type="GO" id="GO:0048027">
    <property type="term" value="F:mRNA 5'-UTR binding"/>
    <property type="evidence" value="ECO:0007669"/>
    <property type="project" value="UniProtKB-UniRule"/>
</dbReference>
<comment type="subunit">
    <text evidence="3">Homodimer; the beta-strands of each monomer intercalate to form a hydrophobic core, while the alpha-helices form wings that extend away from the core.</text>
</comment>
<dbReference type="InterPro" id="IPR003751">
    <property type="entry name" value="CsrA"/>
</dbReference>
<dbReference type="InterPro" id="IPR036107">
    <property type="entry name" value="CsrA_sf"/>
</dbReference>
<feature type="domain" description="Response regulatory" evidence="5">
    <location>
        <begin position="134"/>
        <end position="251"/>
    </location>
</feature>
<dbReference type="GO" id="GO:0005737">
    <property type="term" value="C:cytoplasm"/>
    <property type="evidence" value="ECO:0007669"/>
    <property type="project" value="UniProtKB-SubCell"/>
</dbReference>
<dbReference type="SUPFAM" id="SSF52172">
    <property type="entry name" value="CheY-like"/>
    <property type="match status" value="1"/>
</dbReference>
<comment type="subcellular location">
    <subcellularLocation>
        <location evidence="3">Cytoplasm</location>
    </subcellularLocation>
</comment>
<keyword evidence="3" id="KW-0810">Translation regulation</keyword>
<dbReference type="RefSeq" id="WP_148072372.1">
    <property type="nucleotide sequence ID" value="NZ_CP042913.1"/>
</dbReference>
<sequence>MLVLSRGPQDKIVFPNLGITVEILRVDGHRVRVGVDAPKDIRILRHELTETLNGELQSEAEREAESKRTHDLRNRLNGAQLSLSLMEKQLDRGMHDEALASLHSAIHEIDQLDGSAKTEVSDDSVGEPANPIPRALLVEDDSNECELLAGYLRMSGYEVETAQDGLQAMVQLARRDRPDVVLLDMHMPRMDGPKTVKSIRLNPDYSGVKVFAVTGSQPEEMNVEIGPRGVDRWFQKPIRPQELVDSLNDELLGAAKVH</sequence>
<dbReference type="GO" id="GO:0003677">
    <property type="term" value="F:DNA binding"/>
    <property type="evidence" value="ECO:0007669"/>
    <property type="project" value="UniProtKB-KW"/>
</dbReference>
<comment type="function">
    <text evidence="3">A translational regulator that binds mRNA to regulate translation initiation and/or mRNA stability. Usually binds in the 5'-UTR at or near the Shine-Dalgarno sequence preventing ribosome-binding, thus repressing translation. Its main target seems to be the major flagellin gene, while its function is anatagonized by FliW.</text>
</comment>